<feature type="transmembrane region" description="Helical" evidence="9">
    <location>
        <begin position="6"/>
        <end position="23"/>
    </location>
</feature>
<dbReference type="InterPro" id="IPR017972">
    <property type="entry name" value="Cyt_P450_CS"/>
</dbReference>
<evidence type="ECO:0000256" key="4">
    <source>
        <dbReference type="ARBA" id="ARBA00022723"/>
    </source>
</evidence>
<dbReference type="PANTHER" id="PTHR24291:SF187">
    <property type="entry name" value="CYTOCHROME P450 4AE1-RELATED"/>
    <property type="match status" value="1"/>
</dbReference>
<keyword evidence="4 8" id="KW-0479">Metal-binding</keyword>
<proteinExistence type="inferred from homology"/>
<evidence type="ECO:0000256" key="7">
    <source>
        <dbReference type="ARBA" id="ARBA00023033"/>
    </source>
</evidence>
<organism evidence="10 11">
    <name type="scientific">Galleria mellonella</name>
    <name type="common">Greater wax moth</name>
    <dbReference type="NCBI Taxonomy" id="7137"/>
    <lineage>
        <taxon>Eukaryota</taxon>
        <taxon>Metazoa</taxon>
        <taxon>Ecdysozoa</taxon>
        <taxon>Arthropoda</taxon>
        <taxon>Hexapoda</taxon>
        <taxon>Insecta</taxon>
        <taxon>Pterygota</taxon>
        <taxon>Neoptera</taxon>
        <taxon>Endopterygota</taxon>
        <taxon>Lepidoptera</taxon>
        <taxon>Glossata</taxon>
        <taxon>Ditrysia</taxon>
        <taxon>Pyraloidea</taxon>
        <taxon>Pyralidae</taxon>
        <taxon>Galleriinae</taxon>
        <taxon>Galleria</taxon>
    </lineage>
</organism>
<dbReference type="Pfam" id="PF00067">
    <property type="entry name" value="p450"/>
    <property type="match status" value="1"/>
</dbReference>
<evidence type="ECO:0000313" key="11">
    <source>
        <dbReference type="RefSeq" id="XP_052751591.1"/>
    </source>
</evidence>
<dbReference type="Proteomes" id="UP001652740">
    <property type="component" value="Unplaced"/>
</dbReference>
<dbReference type="PROSITE" id="PS00086">
    <property type="entry name" value="CYTOCHROME_P450"/>
    <property type="match status" value="1"/>
</dbReference>
<dbReference type="PANTHER" id="PTHR24291">
    <property type="entry name" value="CYTOCHROME P450 FAMILY 4"/>
    <property type="match status" value="1"/>
</dbReference>
<comment type="similarity">
    <text evidence="2 8">Belongs to the cytochrome P450 family.</text>
</comment>
<keyword evidence="3 8" id="KW-0349">Heme</keyword>
<accession>A0ABM3MJN8</accession>
<evidence type="ECO:0000256" key="8">
    <source>
        <dbReference type="RuleBase" id="RU000461"/>
    </source>
</evidence>
<name>A0ABM3MJN8_GALME</name>
<keyword evidence="5 8" id="KW-0560">Oxidoreductase</keyword>
<evidence type="ECO:0000256" key="9">
    <source>
        <dbReference type="SAM" id="Phobius"/>
    </source>
</evidence>
<keyword evidence="6 8" id="KW-0408">Iron</keyword>
<keyword evidence="7 8" id="KW-0503">Monooxygenase</keyword>
<keyword evidence="9" id="KW-0812">Transmembrane</keyword>
<evidence type="ECO:0000256" key="6">
    <source>
        <dbReference type="ARBA" id="ARBA00023004"/>
    </source>
</evidence>
<evidence type="ECO:0000256" key="2">
    <source>
        <dbReference type="ARBA" id="ARBA00010617"/>
    </source>
</evidence>
<keyword evidence="9" id="KW-1133">Transmembrane helix</keyword>
<gene>
    <name evidence="11" type="primary">LOC113521149</name>
</gene>
<dbReference type="CDD" id="cd20628">
    <property type="entry name" value="CYP4"/>
    <property type="match status" value="1"/>
</dbReference>
<reference evidence="11" key="1">
    <citation type="submission" date="2025-08" db="UniProtKB">
        <authorList>
            <consortium name="RefSeq"/>
        </authorList>
    </citation>
    <scope>IDENTIFICATION</scope>
    <source>
        <tissue evidence="11">Whole larvae</tissue>
    </source>
</reference>
<dbReference type="InterPro" id="IPR001128">
    <property type="entry name" value="Cyt_P450"/>
</dbReference>
<dbReference type="InterPro" id="IPR050196">
    <property type="entry name" value="Cytochrome_P450_Monoox"/>
</dbReference>
<dbReference type="InterPro" id="IPR002401">
    <property type="entry name" value="Cyt_P450_E_grp-I"/>
</dbReference>
<keyword evidence="10" id="KW-1185">Reference proteome</keyword>
<dbReference type="Gene3D" id="1.10.630.10">
    <property type="entry name" value="Cytochrome P450"/>
    <property type="match status" value="1"/>
</dbReference>
<comment type="cofactor">
    <cofactor evidence="1">
        <name>heme</name>
        <dbReference type="ChEBI" id="CHEBI:30413"/>
    </cofactor>
</comment>
<sequence>MITLILLFTVLFVIFVSWINLLIDRHKLKLKGPFPLPILGNAHLFMGSGEEFLKLFVYYTKKFGDVLSIYLLTKRYIVVVDPKTIEHILSSTELISKGRSYEYLKPWLGEGLLTANGDRWKTHRKFLTPTLHFNILQNFLPVFFKNERILRKKLGKIADGSDIDLFPLVALAALDNVTESIMGVPVNAQTDTESKYVKAIERVSQIVAVRMRNALAGIEATFRLLSMKREQDSGLKILHGQSNSVIETRRNELKKLNTNRLSDASEFGIKNKHAFLDLLLLAEVNGKPIKDEHVREEVDTFMFEGHDTTTSGIVFCLYNISNRDDVQQKLFDEQKQIFGDDLERDPTYSELQQMKYLEMVIKESLRLYPSVPLIERLITRDTEIDGLKIPANTALLIDIFHMHRHPDLYEDPDEFKPERFDPSIPRSAFSWLPFSAGPRNCIGQKFAILEMKITLAGIIKHFKLLPSNIEPKLTPDLILRSTNGVKVKFMPRT</sequence>
<evidence type="ECO:0000256" key="3">
    <source>
        <dbReference type="ARBA" id="ARBA00022617"/>
    </source>
</evidence>
<keyword evidence="9" id="KW-0472">Membrane</keyword>
<dbReference type="PRINTS" id="PR00463">
    <property type="entry name" value="EP450I"/>
</dbReference>
<dbReference type="InterPro" id="IPR036396">
    <property type="entry name" value="Cyt_P450_sf"/>
</dbReference>
<evidence type="ECO:0000256" key="1">
    <source>
        <dbReference type="ARBA" id="ARBA00001971"/>
    </source>
</evidence>
<dbReference type="SUPFAM" id="SSF48264">
    <property type="entry name" value="Cytochrome P450"/>
    <property type="match status" value="1"/>
</dbReference>
<evidence type="ECO:0000256" key="5">
    <source>
        <dbReference type="ARBA" id="ARBA00023002"/>
    </source>
</evidence>
<evidence type="ECO:0000313" key="10">
    <source>
        <dbReference type="Proteomes" id="UP001652740"/>
    </source>
</evidence>
<dbReference type="PRINTS" id="PR00385">
    <property type="entry name" value="P450"/>
</dbReference>
<dbReference type="GeneID" id="113521149"/>
<dbReference type="RefSeq" id="XP_052751591.1">
    <property type="nucleotide sequence ID" value="XM_052895631.1"/>
</dbReference>
<protein>
    <submittedName>
        <fullName evidence="11">Cytochrome P450 4d2-like</fullName>
    </submittedName>
</protein>